<dbReference type="GO" id="GO:0016874">
    <property type="term" value="F:ligase activity"/>
    <property type="evidence" value="ECO:0007669"/>
    <property type="project" value="UniProtKB-KW"/>
</dbReference>
<protein>
    <recommendedName>
        <fullName evidence="9">4-coumarate--CoA ligase</fullName>
    </recommendedName>
</protein>
<dbReference type="InterPro" id="IPR025110">
    <property type="entry name" value="AMP-bd_C"/>
</dbReference>
<dbReference type="PANTHER" id="PTHR43859:SF66">
    <property type="entry name" value="ACYL-ACTIVATING ENZYME 5, PEROXISOMAL-RELATED"/>
    <property type="match status" value="1"/>
</dbReference>
<comment type="caution">
    <text evidence="7">The sequence shown here is derived from an EMBL/GenBank/DDBJ whole genome shotgun (WGS) entry which is preliminary data.</text>
</comment>
<name>A0AAD8KF01_TARER</name>
<accession>A0AAD8KF01</accession>
<dbReference type="FunFam" id="3.30.300.30:FF:000008">
    <property type="entry name" value="2,3-dihydroxybenzoate-AMP ligase"/>
    <property type="match status" value="1"/>
</dbReference>
<dbReference type="Proteomes" id="UP001229421">
    <property type="component" value="Unassembled WGS sequence"/>
</dbReference>
<keyword evidence="4" id="KW-0587">Phenylpropanoid metabolism</keyword>
<dbReference type="EMBL" id="JAUHHV010000006">
    <property type="protein sequence ID" value="KAK1421464.1"/>
    <property type="molecule type" value="Genomic_DNA"/>
</dbReference>
<keyword evidence="8" id="KW-1185">Reference proteome</keyword>
<keyword evidence="3" id="KW-0436">Ligase</keyword>
<dbReference type="GO" id="GO:0009698">
    <property type="term" value="P:phenylpropanoid metabolic process"/>
    <property type="evidence" value="ECO:0007669"/>
    <property type="project" value="UniProtKB-KW"/>
</dbReference>
<dbReference type="PANTHER" id="PTHR43859">
    <property type="entry name" value="ACYL-ACTIVATING ENZYME"/>
    <property type="match status" value="1"/>
</dbReference>
<dbReference type="SUPFAM" id="SSF56801">
    <property type="entry name" value="Acetyl-CoA synthetase-like"/>
    <property type="match status" value="1"/>
</dbReference>
<dbReference type="InterPro" id="IPR045851">
    <property type="entry name" value="AMP-bd_C_sf"/>
</dbReference>
<dbReference type="PROSITE" id="PS00455">
    <property type="entry name" value="AMP_BINDING"/>
    <property type="match status" value="1"/>
</dbReference>
<evidence type="ECO:0000256" key="2">
    <source>
        <dbReference type="ARBA" id="ARBA00006432"/>
    </source>
</evidence>
<comment type="similarity">
    <text evidence="2">Belongs to the ATP-dependent AMP-binding enzyme family.</text>
</comment>
<organism evidence="7 8">
    <name type="scientific">Tagetes erecta</name>
    <name type="common">African marigold</name>
    <dbReference type="NCBI Taxonomy" id="13708"/>
    <lineage>
        <taxon>Eukaryota</taxon>
        <taxon>Viridiplantae</taxon>
        <taxon>Streptophyta</taxon>
        <taxon>Embryophyta</taxon>
        <taxon>Tracheophyta</taxon>
        <taxon>Spermatophyta</taxon>
        <taxon>Magnoliopsida</taxon>
        <taxon>eudicotyledons</taxon>
        <taxon>Gunneridae</taxon>
        <taxon>Pentapetalae</taxon>
        <taxon>asterids</taxon>
        <taxon>campanulids</taxon>
        <taxon>Asterales</taxon>
        <taxon>Asteraceae</taxon>
        <taxon>Asteroideae</taxon>
        <taxon>Heliantheae alliance</taxon>
        <taxon>Tageteae</taxon>
        <taxon>Tagetes</taxon>
    </lineage>
</organism>
<reference evidence="7" key="1">
    <citation type="journal article" date="2023" name="bioRxiv">
        <title>Improved chromosome-level genome assembly for marigold (Tagetes erecta).</title>
        <authorList>
            <person name="Jiang F."/>
            <person name="Yuan L."/>
            <person name="Wang S."/>
            <person name="Wang H."/>
            <person name="Xu D."/>
            <person name="Wang A."/>
            <person name="Fan W."/>
        </authorList>
    </citation>
    <scope>NUCLEOTIDE SEQUENCE</scope>
    <source>
        <strain evidence="7">WSJ</strain>
        <tissue evidence="7">Leaf</tissue>
    </source>
</reference>
<dbReference type="InterPro" id="IPR020845">
    <property type="entry name" value="AMP-binding_CS"/>
</dbReference>
<dbReference type="NCBIfam" id="NF006020">
    <property type="entry name" value="PRK08162.1"/>
    <property type="match status" value="1"/>
</dbReference>
<evidence type="ECO:0000313" key="7">
    <source>
        <dbReference type="EMBL" id="KAK1421464.1"/>
    </source>
</evidence>
<evidence type="ECO:0008006" key="9">
    <source>
        <dbReference type="Google" id="ProtNLM"/>
    </source>
</evidence>
<gene>
    <name evidence="7" type="ORF">QVD17_23816</name>
</gene>
<evidence type="ECO:0000259" key="6">
    <source>
        <dbReference type="Pfam" id="PF13193"/>
    </source>
</evidence>
<dbReference type="Gene3D" id="3.30.300.30">
    <property type="match status" value="1"/>
</dbReference>
<proteinExistence type="inferred from homology"/>
<comment type="pathway">
    <text evidence="1">Phytoalexin biosynthesis; 3,4',5-trihydroxystilbene biosynthesis; 3,4',5-trihydroxystilbene from trans-4-coumarate: step 1/2.</text>
</comment>
<feature type="domain" description="AMP-dependent synthetase/ligase" evidence="5">
    <location>
        <begin position="21"/>
        <end position="398"/>
    </location>
</feature>
<evidence type="ECO:0000256" key="1">
    <source>
        <dbReference type="ARBA" id="ARBA00004930"/>
    </source>
</evidence>
<dbReference type="Gene3D" id="3.40.50.12780">
    <property type="entry name" value="N-terminal domain of ligase-like"/>
    <property type="match status" value="1"/>
</dbReference>
<dbReference type="AlphaFoldDB" id="A0AAD8KF01"/>
<evidence type="ECO:0000256" key="3">
    <source>
        <dbReference type="ARBA" id="ARBA00022598"/>
    </source>
</evidence>
<dbReference type="CDD" id="cd12118">
    <property type="entry name" value="ttLC_FACS_AEE21_like"/>
    <property type="match status" value="1"/>
</dbReference>
<evidence type="ECO:0000259" key="5">
    <source>
        <dbReference type="Pfam" id="PF00501"/>
    </source>
</evidence>
<evidence type="ECO:0000313" key="8">
    <source>
        <dbReference type="Proteomes" id="UP001229421"/>
    </source>
</evidence>
<evidence type="ECO:0000256" key="4">
    <source>
        <dbReference type="ARBA" id="ARBA00023051"/>
    </source>
</evidence>
<dbReference type="Pfam" id="PF13193">
    <property type="entry name" value="AMP-binding_C"/>
    <property type="match status" value="1"/>
</dbReference>
<sequence>MDALKKPHAANSTPLTPIVFLERAATVYANSPSIIYNNLITYSWKQTFHRCLRLASSISHLNISKGDVVSVLAPNIPATYELHFAITMTGAVINTVNTRLDARTISVILHHGESKLVFVDHELTNLVHQAVNMLPDGWTHPRLVLITDDGPTASSGAFIDTYEAMVEKGDPGFKWVRPESDWDPLTLNYTSGTTSSPKGVVHSHRGTFIGAVSSLLEWFIPKQSVYLWTLPMFHGNGWGYVWGMAAFGATNVCLRRFDASIIYDAIHEHGVTHMCGAPVVLNMLSGFAPLRHTVHILTGGAPPPPAVLLRIESLGFEVTHGYGLTETNGISLVCAWKREWDRLSETERARLKARQGVKTLGMTRVDVVDPKSGASVTPDGVTMGEIVLQGACVMLGYLKDAKSTSECIRNGWFYTGDIGVMHADGYLEIKDRSKDIIISGGENVSTVEVESVLYSHPAVNEAAVVGRPDEFWGETPCAFVNLKDDGRKSPVTTAEEIMEFCRSKLPGFMVPKSVIFKEELPKTSTGKIQKNVLREIIKNTGLVIKGRL</sequence>
<feature type="domain" description="AMP-binding enzyme C-terminal" evidence="6">
    <location>
        <begin position="448"/>
        <end position="527"/>
    </location>
</feature>
<dbReference type="InterPro" id="IPR000873">
    <property type="entry name" value="AMP-dep_synth/lig_dom"/>
</dbReference>
<dbReference type="InterPro" id="IPR042099">
    <property type="entry name" value="ANL_N_sf"/>
</dbReference>
<dbReference type="Pfam" id="PF00501">
    <property type="entry name" value="AMP-binding"/>
    <property type="match status" value="1"/>
</dbReference>